<evidence type="ECO:0000256" key="2">
    <source>
        <dbReference type="ARBA" id="ARBA00022525"/>
    </source>
</evidence>
<feature type="binding site" evidence="4">
    <location>
        <position position="243"/>
    </location>
    <ligand>
        <name>cyanocob(III)alamin</name>
        <dbReference type="ChEBI" id="CHEBI:17439"/>
    </ligand>
</feature>
<reference evidence="6 7" key="1">
    <citation type="journal article" date="2022" name="Nat. Ecol. Evol.">
        <title>A masculinizing supergene underlies an exaggerated male reproductive morph in a spider.</title>
        <authorList>
            <person name="Hendrickx F."/>
            <person name="De Corte Z."/>
            <person name="Sonet G."/>
            <person name="Van Belleghem S.M."/>
            <person name="Kostlbacher S."/>
            <person name="Vangestel C."/>
        </authorList>
    </citation>
    <scope>NUCLEOTIDE SEQUENCE [LARGE SCALE GENOMIC DNA]</scope>
    <source>
        <strain evidence="6">W744_W776</strain>
    </source>
</reference>
<dbReference type="AlphaFoldDB" id="A0AAV6V943"/>
<keyword evidence="3" id="KW-0732">Signal</keyword>
<keyword evidence="5" id="KW-1015">Disulfide bond</keyword>
<dbReference type="Gene3D" id="1.50.10.20">
    <property type="match status" value="1"/>
</dbReference>
<dbReference type="PANTHER" id="PTHR10559:SF18">
    <property type="entry name" value="TRANSCOBALAMIN II"/>
    <property type="match status" value="1"/>
</dbReference>
<dbReference type="Pfam" id="PF01122">
    <property type="entry name" value="Cobalamin_bind"/>
    <property type="match status" value="1"/>
</dbReference>
<dbReference type="GO" id="GO:0031419">
    <property type="term" value="F:cobalamin binding"/>
    <property type="evidence" value="ECO:0007669"/>
    <property type="project" value="InterPro"/>
</dbReference>
<dbReference type="Gene3D" id="2.170.130.30">
    <property type="match status" value="1"/>
</dbReference>
<dbReference type="InterPro" id="IPR051588">
    <property type="entry name" value="Cobalamin_Transport"/>
</dbReference>
<keyword evidence="7" id="KW-1185">Reference proteome</keyword>
<dbReference type="EMBL" id="JAFNEN010000144">
    <property type="protein sequence ID" value="KAG8192146.1"/>
    <property type="molecule type" value="Genomic_DNA"/>
</dbReference>
<keyword evidence="4" id="KW-0170">Cobalt</keyword>
<proteinExistence type="predicted"/>
<feature type="binding site" evidence="4">
    <location>
        <position position="192"/>
    </location>
    <ligand>
        <name>cyanocob(III)alamin</name>
        <dbReference type="ChEBI" id="CHEBI:17439"/>
    </ligand>
</feature>
<evidence type="ECO:0000256" key="3">
    <source>
        <dbReference type="ARBA" id="ARBA00022729"/>
    </source>
</evidence>
<dbReference type="PANTHER" id="PTHR10559">
    <property type="entry name" value="TRANSCOBALAMIN-1/GASTRIC INTRINSIC FACTOR"/>
    <property type="match status" value="1"/>
</dbReference>
<gene>
    <name evidence="6" type="ORF">JTE90_027789</name>
</gene>
<sequence length="438" mass="49875">MYFEREEYNGLIIAEPRTAPNAHNWRSNFSLTYKIEEGFFPVKFDNGVLDSGVSWLRNQSSDIMGWKVNTPRAVVALFLASAVNFDGNVSDEELMANQVELKTAVALMKSTTSITELSMLVNALLVTCYNPRMFHGTDVVQRLKSLVTRSRDVVHPVAYLALCNANETWPDRAAGDLDAVLNTTSNPQANQDMKAMAVMALSCYLYHRDYVLPSDQSNTTELLFDDTIKHFKALQFRDGSFGNVYTTALIAQALIADRDIYWNINKTAKYLINKLNSTSNFLTAYLVLPFLNGKSLVDVSYTNCSAHPRKHSDEIEDNKEVVTPIMQVKYSLFYGDKKHVIQSMYLGVPENSTAYYIMEQAEIDNPKYYTFERKNITGSINVFEMSGIPNDPENGNYWMMFVSPPKRPEIITYTDKSPDDLIMKDAQHLVMWYKGHRF</sequence>
<dbReference type="SUPFAM" id="SSF48239">
    <property type="entry name" value="Terpenoid cyclases/Protein prenyltransferases"/>
    <property type="match status" value="1"/>
</dbReference>
<evidence type="ECO:0008006" key="8">
    <source>
        <dbReference type="Google" id="ProtNLM"/>
    </source>
</evidence>
<evidence type="ECO:0000256" key="5">
    <source>
        <dbReference type="PIRSR" id="PIRSR602157-2"/>
    </source>
</evidence>
<comment type="caution">
    <text evidence="6">The sequence shown here is derived from an EMBL/GenBank/DDBJ whole genome shotgun (WGS) entry which is preliminary data.</text>
</comment>
<organism evidence="6 7">
    <name type="scientific">Oedothorax gibbosus</name>
    <dbReference type="NCBI Taxonomy" id="931172"/>
    <lineage>
        <taxon>Eukaryota</taxon>
        <taxon>Metazoa</taxon>
        <taxon>Ecdysozoa</taxon>
        <taxon>Arthropoda</taxon>
        <taxon>Chelicerata</taxon>
        <taxon>Arachnida</taxon>
        <taxon>Araneae</taxon>
        <taxon>Araneomorphae</taxon>
        <taxon>Entelegynae</taxon>
        <taxon>Araneoidea</taxon>
        <taxon>Linyphiidae</taxon>
        <taxon>Erigoninae</taxon>
        <taxon>Oedothorax</taxon>
    </lineage>
</organism>
<dbReference type="Proteomes" id="UP000827092">
    <property type="component" value="Unassembled WGS sequence"/>
</dbReference>
<name>A0AAV6V943_9ARAC</name>
<evidence type="ECO:0000256" key="1">
    <source>
        <dbReference type="ARBA" id="ARBA00004613"/>
    </source>
</evidence>
<evidence type="ECO:0000256" key="4">
    <source>
        <dbReference type="PIRSR" id="PIRSR602157-1"/>
    </source>
</evidence>
<protein>
    <recommendedName>
        <fullName evidence="8">Gastric intrinsic factor</fullName>
    </recommendedName>
</protein>
<dbReference type="GO" id="GO:0005615">
    <property type="term" value="C:extracellular space"/>
    <property type="evidence" value="ECO:0007669"/>
    <property type="project" value="TreeGrafter"/>
</dbReference>
<dbReference type="GO" id="GO:0015889">
    <property type="term" value="P:cobalamin transport"/>
    <property type="evidence" value="ECO:0007669"/>
    <property type="project" value="InterPro"/>
</dbReference>
<dbReference type="InterPro" id="IPR008930">
    <property type="entry name" value="Terpenoid_cyclase/PrenylTrfase"/>
</dbReference>
<feature type="disulfide bond" evidence="5">
    <location>
        <begin position="163"/>
        <end position="203"/>
    </location>
</feature>
<evidence type="ECO:0000313" key="7">
    <source>
        <dbReference type="Proteomes" id="UP000827092"/>
    </source>
</evidence>
<evidence type="ECO:0000313" key="6">
    <source>
        <dbReference type="EMBL" id="KAG8192146.1"/>
    </source>
</evidence>
<keyword evidence="2" id="KW-0964">Secreted</keyword>
<comment type="subcellular location">
    <subcellularLocation>
        <location evidence="1">Secreted</location>
    </subcellularLocation>
</comment>
<dbReference type="InterPro" id="IPR002157">
    <property type="entry name" value="Cbl-bd_prot"/>
</dbReference>
<accession>A0AAV6V943</accession>